<evidence type="ECO:0000313" key="4">
    <source>
        <dbReference type="Proteomes" id="UP001627154"/>
    </source>
</evidence>
<dbReference type="Gene3D" id="1.10.340.70">
    <property type="match status" value="1"/>
</dbReference>
<dbReference type="InterPro" id="IPR041588">
    <property type="entry name" value="Integrase_H2C2"/>
</dbReference>
<sequence length="237" mass="27392">MQSSSNSSSKKQQSGSVDRSSAKKKASRTGDQVKQPMKNKKGEFRCYNCQGYRHISEDCSQPKADPYCVGYKVNFVSQKATSREIGMLRIIREEDEMQAFQYRDEDIDARRKALRKAVDEHARMEMEMVKDLVIVDSVLYKRSNDKLCYVVPKCMRKSLVVRFHDYSGHQGLELMSRKYYFRGMRRYTKQHIHPCFQCLAANMRPGRQLGELHPFPPGCQLSPKLSKSQITTLGLTN</sequence>
<protein>
    <recommendedName>
        <fullName evidence="2">Integrase zinc-binding domain-containing protein</fullName>
    </recommendedName>
</protein>
<dbReference type="Pfam" id="PF17921">
    <property type="entry name" value="Integrase_H2C2"/>
    <property type="match status" value="1"/>
</dbReference>
<dbReference type="InterPro" id="IPR036875">
    <property type="entry name" value="Znf_CCHC_sf"/>
</dbReference>
<feature type="compositionally biased region" description="Low complexity" evidence="1">
    <location>
        <begin position="1"/>
        <end position="16"/>
    </location>
</feature>
<dbReference type="AlphaFoldDB" id="A0ABD2W9U9"/>
<gene>
    <name evidence="3" type="ORF">TKK_015044</name>
</gene>
<name>A0ABD2W9U9_9HYME</name>
<proteinExistence type="predicted"/>
<dbReference type="EMBL" id="JBJJXI010000122">
    <property type="protein sequence ID" value="KAL3389672.1"/>
    <property type="molecule type" value="Genomic_DNA"/>
</dbReference>
<keyword evidence="4" id="KW-1185">Reference proteome</keyword>
<feature type="domain" description="Integrase zinc-binding" evidence="2">
    <location>
        <begin position="151"/>
        <end position="202"/>
    </location>
</feature>
<comment type="caution">
    <text evidence="3">The sequence shown here is derived from an EMBL/GenBank/DDBJ whole genome shotgun (WGS) entry which is preliminary data.</text>
</comment>
<evidence type="ECO:0000259" key="2">
    <source>
        <dbReference type="Pfam" id="PF17921"/>
    </source>
</evidence>
<evidence type="ECO:0000313" key="3">
    <source>
        <dbReference type="EMBL" id="KAL3389672.1"/>
    </source>
</evidence>
<dbReference type="SUPFAM" id="SSF57756">
    <property type="entry name" value="Retrovirus zinc finger-like domains"/>
    <property type="match status" value="1"/>
</dbReference>
<accession>A0ABD2W9U9</accession>
<dbReference type="Proteomes" id="UP001627154">
    <property type="component" value="Unassembled WGS sequence"/>
</dbReference>
<feature type="region of interest" description="Disordered" evidence="1">
    <location>
        <begin position="1"/>
        <end position="37"/>
    </location>
</feature>
<evidence type="ECO:0000256" key="1">
    <source>
        <dbReference type="SAM" id="MobiDB-lite"/>
    </source>
</evidence>
<organism evidence="3 4">
    <name type="scientific">Trichogramma kaykai</name>
    <dbReference type="NCBI Taxonomy" id="54128"/>
    <lineage>
        <taxon>Eukaryota</taxon>
        <taxon>Metazoa</taxon>
        <taxon>Ecdysozoa</taxon>
        <taxon>Arthropoda</taxon>
        <taxon>Hexapoda</taxon>
        <taxon>Insecta</taxon>
        <taxon>Pterygota</taxon>
        <taxon>Neoptera</taxon>
        <taxon>Endopterygota</taxon>
        <taxon>Hymenoptera</taxon>
        <taxon>Apocrita</taxon>
        <taxon>Proctotrupomorpha</taxon>
        <taxon>Chalcidoidea</taxon>
        <taxon>Trichogrammatidae</taxon>
        <taxon>Trichogramma</taxon>
    </lineage>
</organism>
<reference evidence="3 4" key="1">
    <citation type="journal article" date="2024" name="bioRxiv">
        <title>A reference genome for Trichogramma kaykai: A tiny desert-dwelling parasitoid wasp with competing sex-ratio distorters.</title>
        <authorList>
            <person name="Culotta J."/>
            <person name="Lindsey A.R."/>
        </authorList>
    </citation>
    <scope>NUCLEOTIDE SEQUENCE [LARGE SCALE GENOMIC DNA]</scope>
    <source>
        <strain evidence="3 4">KSX58</strain>
    </source>
</reference>